<dbReference type="PATRIC" id="fig|230361.4.peg.1194"/>
<dbReference type="AlphaFoldDB" id="A0A0U3CK87"/>
<sequence>MKEVLKIIDSYLTFLLSSNPSPDLKITLRLLVNELKKLNYPKVELVDIISIRIILDYILSDVHLIRIYAPLIKRGFLLISDILGDGLYVKIEPKIIAFEYEFYQNICPDRRQFENRLSEEIRDLLLKK</sequence>
<dbReference type="KEGG" id="mmil:sm9_1156"/>
<gene>
    <name evidence="1" type="ORF">sm9_1156</name>
</gene>
<evidence type="ECO:0000313" key="1">
    <source>
        <dbReference type="EMBL" id="ALT68940.1"/>
    </source>
</evidence>
<reference evidence="1 2" key="1">
    <citation type="submission" date="2015-04" db="EMBL/GenBank/DDBJ databases">
        <title>The complete genome sequence of the rumen methanogen Methanobrevibacter millerae SM9.</title>
        <authorList>
            <person name="Leahy S.C."/>
            <person name="Kelly W.J."/>
            <person name="Pacheco D.M."/>
            <person name="Li D."/>
            <person name="Altermann E."/>
            <person name="Attwood G.T."/>
        </authorList>
    </citation>
    <scope>NUCLEOTIDE SEQUENCE [LARGE SCALE GENOMIC DNA]</scope>
    <source>
        <strain evidence="1 2">SM9</strain>
    </source>
</reference>
<name>A0A0U3CK87_9EURY</name>
<dbReference type="EMBL" id="CP011266">
    <property type="protein sequence ID" value="ALT68940.1"/>
    <property type="molecule type" value="Genomic_DNA"/>
</dbReference>
<accession>A0A0U3CK87</accession>
<organism evidence="1 2">
    <name type="scientific">Methanobrevibacter millerae</name>
    <dbReference type="NCBI Taxonomy" id="230361"/>
    <lineage>
        <taxon>Archaea</taxon>
        <taxon>Methanobacteriati</taxon>
        <taxon>Methanobacteriota</taxon>
        <taxon>Methanomada group</taxon>
        <taxon>Methanobacteria</taxon>
        <taxon>Methanobacteriales</taxon>
        <taxon>Methanobacteriaceae</taxon>
        <taxon>Methanobrevibacter</taxon>
    </lineage>
</organism>
<evidence type="ECO:0000313" key="2">
    <source>
        <dbReference type="Proteomes" id="UP000067738"/>
    </source>
</evidence>
<proteinExistence type="predicted"/>
<dbReference type="Proteomes" id="UP000067738">
    <property type="component" value="Chromosome"/>
</dbReference>
<keyword evidence="2" id="KW-1185">Reference proteome</keyword>
<protein>
    <submittedName>
        <fullName evidence="1">Uncharacterized protein</fullName>
    </submittedName>
</protein>